<keyword evidence="3" id="KW-1185">Reference proteome</keyword>
<protein>
    <submittedName>
        <fullName evidence="2">Uncharacterized protein</fullName>
    </submittedName>
</protein>
<evidence type="ECO:0000313" key="3">
    <source>
        <dbReference type="Proteomes" id="UP001499987"/>
    </source>
</evidence>
<gene>
    <name evidence="2" type="ORF">GCM10009663_21250</name>
</gene>
<reference evidence="3" key="1">
    <citation type="journal article" date="2019" name="Int. J. Syst. Evol. Microbiol.">
        <title>The Global Catalogue of Microorganisms (GCM) 10K type strain sequencing project: providing services to taxonomists for standard genome sequencing and annotation.</title>
        <authorList>
            <consortium name="The Broad Institute Genomics Platform"/>
            <consortium name="The Broad Institute Genome Sequencing Center for Infectious Disease"/>
            <person name="Wu L."/>
            <person name="Ma J."/>
        </authorList>
    </citation>
    <scope>NUCLEOTIDE SEQUENCE [LARGE SCALE GENOMIC DNA]</scope>
    <source>
        <strain evidence="3">JCM 13002</strain>
    </source>
</reference>
<accession>A0ABP4E1B5</accession>
<dbReference type="Proteomes" id="UP001499987">
    <property type="component" value="Unassembled WGS sequence"/>
</dbReference>
<feature type="region of interest" description="Disordered" evidence="1">
    <location>
        <begin position="31"/>
        <end position="57"/>
    </location>
</feature>
<sequence>MGAFLGARGESSAGATAGDVLRGVLRELRGGAAAQRPSPDSAGFQRKSRFSAKVSRPSVNRATTARMVIAA</sequence>
<evidence type="ECO:0000256" key="1">
    <source>
        <dbReference type="SAM" id="MobiDB-lite"/>
    </source>
</evidence>
<comment type="caution">
    <text evidence="2">The sequence shown here is derived from an EMBL/GenBank/DDBJ whole genome shotgun (WGS) entry which is preliminary data.</text>
</comment>
<proteinExistence type="predicted"/>
<organism evidence="2 3">
    <name type="scientific">Kitasatospora arboriphila</name>
    <dbReference type="NCBI Taxonomy" id="258052"/>
    <lineage>
        <taxon>Bacteria</taxon>
        <taxon>Bacillati</taxon>
        <taxon>Actinomycetota</taxon>
        <taxon>Actinomycetes</taxon>
        <taxon>Kitasatosporales</taxon>
        <taxon>Streptomycetaceae</taxon>
        <taxon>Kitasatospora</taxon>
    </lineage>
</organism>
<dbReference type="EMBL" id="BAAALD010000014">
    <property type="protein sequence ID" value="GAA1078906.1"/>
    <property type="molecule type" value="Genomic_DNA"/>
</dbReference>
<name>A0ABP4E1B5_9ACTN</name>
<evidence type="ECO:0000313" key="2">
    <source>
        <dbReference type="EMBL" id="GAA1078906.1"/>
    </source>
</evidence>